<dbReference type="Proteomes" id="UP000665025">
    <property type="component" value="Chromosome 2"/>
</dbReference>
<name>A0ABX7V9K6_9GAMM</name>
<gene>
    <name evidence="1" type="ORF">J5X90_22345</name>
</gene>
<sequence length="139" mass="15813">MKVFNEMLNVLDSFKPLVSSDVNAQALANMYSVKISENEYQFCTSNTLSCFLDEVCISVKKAWQEDCVFYAWFDAMASQIRFSSISCDNGAILPFKRKLKLSGDSQELAHEIMREYSDLYFGTDLCSDSYSSPLIVFIN</sequence>
<dbReference type="RefSeq" id="WP_209053800.1">
    <property type="nucleotide sequence ID" value="NZ_CP072426.1"/>
</dbReference>
<keyword evidence="2" id="KW-1185">Reference proteome</keyword>
<reference evidence="1 2" key="1">
    <citation type="submission" date="2021-03" db="EMBL/GenBank/DDBJ databases">
        <title>Complete Genome of Pseudoalteromonas viridis Strain BBR56, a new biocontrol bacterial candidate.</title>
        <authorList>
            <person name="Handayani D.P."/>
            <person name="Isnansetyo A."/>
            <person name="Istiqomah I."/>
            <person name="Jumina J."/>
        </authorList>
    </citation>
    <scope>NUCLEOTIDE SEQUENCE [LARGE SCALE GENOMIC DNA]</scope>
    <source>
        <strain evidence="1 2">BBR56</strain>
    </source>
</reference>
<evidence type="ECO:0008006" key="3">
    <source>
        <dbReference type="Google" id="ProtNLM"/>
    </source>
</evidence>
<evidence type="ECO:0000313" key="2">
    <source>
        <dbReference type="Proteomes" id="UP000665025"/>
    </source>
</evidence>
<protein>
    <recommendedName>
        <fullName evidence="3">Orphan protein</fullName>
    </recommendedName>
</protein>
<dbReference type="EMBL" id="CP072426">
    <property type="protein sequence ID" value="QTL37584.1"/>
    <property type="molecule type" value="Genomic_DNA"/>
</dbReference>
<accession>A0ABX7V9K6</accession>
<organism evidence="1 2">
    <name type="scientific">Pseudoalteromonas viridis</name>
    <dbReference type="NCBI Taxonomy" id="339617"/>
    <lineage>
        <taxon>Bacteria</taxon>
        <taxon>Pseudomonadati</taxon>
        <taxon>Pseudomonadota</taxon>
        <taxon>Gammaproteobacteria</taxon>
        <taxon>Alteromonadales</taxon>
        <taxon>Pseudoalteromonadaceae</taxon>
        <taxon>Pseudoalteromonas</taxon>
    </lineage>
</organism>
<evidence type="ECO:0000313" key="1">
    <source>
        <dbReference type="EMBL" id="QTL37584.1"/>
    </source>
</evidence>
<proteinExistence type="predicted"/>